<evidence type="ECO:0000313" key="3">
    <source>
        <dbReference type="Proteomes" id="UP000253919"/>
    </source>
</evidence>
<dbReference type="Gene3D" id="2.60.120.10">
    <property type="entry name" value="Jelly Rolls"/>
    <property type="match status" value="1"/>
</dbReference>
<dbReference type="SUPFAM" id="SSF51182">
    <property type="entry name" value="RmlC-like cupins"/>
    <property type="match status" value="1"/>
</dbReference>
<sequence>MTNPITEYTESGILELYILGELTPAEAEEVEQMATQHPAIRQELEVIQENLAQYALAHAVAPPALAKSLFLATVDYLERLKNGEPAATIPLLNEHSRVTDYAEWLNRPDLTLPPGVKDLHIKIIGYTPEVTTAIAWLIDEATNEVHHNEYERFLVVEGTCTVTSGPDLIYLKPGDYYAVPLHTPHAIEVTSEVPCKVVIQRVAV</sequence>
<evidence type="ECO:0000259" key="1">
    <source>
        <dbReference type="Pfam" id="PF07883"/>
    </source>
</evidence>
<keyword evidence="3" id="KW-1185">Reference proteome</keyword>
<dbReference type="AlphaFoldDB" id="A0A369QIR8"/>
<protein>
    <recommendedName>
        <fullName evidence="1">Cupin type-2 domain-containing protein</fullName>
    </recommendedName>
</protein>
<dbReference type="EMBL" id="QASA01000001">
    <property type="protein sequence ID" value="RDC62188.1"/>
    <property type="molecule type" value="Genomic_DNA"/>
</dbReference>
<organism evidence="2 3">
    <name type="scientific">Adhaeribacter pallidiroseus</name>
    <dbReference type="NCBI Taxonomy" id="2072847"/>
    <lineage>
        <taxon>Bacteria</taxon>
        <taxon>Pseudomonadati</taxon>
        <taxon>Bacteroidota</taxon>
        <taxon>Cytophagia</taxon>
        <taxon>Cytophagales</taxon>
        <taxon>Hymenobacteraceae</taxon>
        <taxon>Adhaeribacter</taxon>
    </lineage>
</organism>
<proteinExistence type="predicted"/>
<feature type="domain" description="Cupin type-2" evidence="1">
    <location>
        <begin position="142"/>
        <end position="198"/>
    </location>
</feature>
<reference evidence="2 3" key="1">
    <citation type="submission" date="2018-04" db="EMBL/GenBank/DDBJ databases">
        <title>Adhaeribacter sp. HMF7616 genome sequencing and assembly.</title>
        <authorList>
            <person name="Kang H."/>
            <person name="Kang J."/>
            <person name="Cha I."/>
            <person name="Kim H."/>
            <person name="Joh K."/>
        </authorList>
    </citation>
    <scope>NUCLEOTIDE SEQUENCE [LARGE SCALE GENOMIC DNA]</scope>
    <source>
        <strain evidence="2 3">HMF7616</strain>
    </source>
</reference>
<dbReference type="RefSeq" id="WP_199474102.1">
    <property type="nucleotide sequence ID" value="NZ_QASA01000001.1"/>
</dbReference>
<dbReference type="InterPro" id="IPR014710">
    <property type="entry name" value="RmlC-like_jellyroll"/>
</dbReference>
<dbReference type="Pfam" id="PF07883">
    <property type="entry name" value="Cupin_2"/>
    <property type="match status" value="1"/>
</dbReference>
<dbReference type="InterPro" id="IPR011051">
    <property type="entry name" value="RmlC_Cupin_sf"/>
</dbReference>
<name>A0A369QIR8_9BACT</name>
<comment type="caution">
    <text evidence="2">The sequence shown here is derived from an EMBL/GenBank/DDBJ whole genome shotgun (WGS) entry which is preliminary data.</text>
</comment>
<evidence type="ECO:0000313" key="2">
    <source>
        <dbReference type="EMBL" id="RDC62188.1"/>
    </source>
</evidence>
<dbReference type="Proteomes" id="UP000253919">
    <property type="component" value="Unassembled WGS sequence"/>
</dbReference>
<accession>A0A369QIR8</accession>
<gene>
    <name evidence="2" type="ORF">AHMF7616_00779</name>
</gene>
<dbReference type="InterPro" id="IPR013096">
    <property type="entry name" value="Cupin_2"/>
</dbReference>